<name>A0ABR3F751_9AGAR</name>
<reference evidence="3 4" key="1">
    <citation type="submission" date="2024-02" db="EMBL/GenBank/DDBJ databases">
        <title>A draft genome for the cacao thread blight pathogen Marasmius crinis-equi.</title>
        <authorList>
            <person name="Cohen S.P."/>
            <person name="Baruah I.K."/>
            <person name="Amoako-Attah I."/>
            <person name="Bukari Y."/>
            <person name="Meinhardt L.W."/>
            <person name="Bailey B.A."/>
        </authorList>
    </citation>
    <scope>NUCLEOTIDE SEQUENCE [LARGE SCALE GENOMIC DNA]</scope>
    <source>
        <strain evidence="3 4">GH-76</strain>
    </source>
</reference>
<evidence type="ECO:0000313" key="4">
    <source>
        <dbReference type="Proteomes" id="UP001465976"/>
    </source>
</evidence>
<accession>A0ABR3F751</accession>
<keyword evidence="1" id="KW-0175">Coiled coil</keyword>
<feature type="coiled-coil region" evidence="1">
    <location>
        <begin position="537"/>
        <end position="571"/>
    </location>
</feature>
<feature type="compositionally biased region" description="Polar residues" evidence="2">
    <location>
        <begin position="511"/>
        <end position="522"/>
    </location>
</feature>
<dbReference type="EMBL" id="JBAHYK010000854">
    <property type="protein sequence ID" value="KAL0570918.1"/>
    <property type="molecule type" value="Genomic_DNA"/>
</dbReference>
<feature type="coiled-coil region" evidence="1">
    <location>
        <begin position="449"/>
        <end position="483"/>
    </location>
</feature>
<feature type="region of interest" description="Disordered" evidence="2">
    <location>
        <begin position="503"/>
        <end position="522"/>
    </location>
</feature>
<dbReference type="Proteomes" id="UP001465976">
    <property type="component" value="Unassembled WGS sequence"/>
</dbReference>
<evidence type="ECO:0000256" key="1">
    <source>
        <dbReference type="SAM" id="Coils"/>
    </source>
</evidence>
<gene>
    <name evidence="3" type="ORF">V5O48_011044</name>
</gene>
<dbReference type="Gene3D" id="1.10.287.1490">
    <property type="match status" value="1"/>
</dbReference>
<protein>
    <submittedName>
        <fullName evidence="3">Uncharacterized protein</fullName>
    </submittedName>
</protein>
<evidence type="ECO:0000313" key="3">
    <source>
        <dbReference type="EMBL" id="KAL0570918.1"/>
    </source>
</evidence>
<evidence type="ECO:0000256" key="2">
    <source>
        <dbReference type="SAM" id="MobiDB-lite"/>
    </source>
</evidence>
<comment type="caution">
    <text evidence="3">The sequence shown here is derived from an EMBL/GenBank/DDBJ whole genome shotgun (WGS) entry which is preliminary data.</text>
</comment>
<proteinExistence type="predicted"/>
<sequence>MNFQDEPVRSGKRELLASEPPLPQVITTAITHSSIEPKPAELENRMTQGFVIVTNLSTDTNTHERSEKLLPGDIEMTALGEGSAERCADEESWVEGRNYVDVYGETRDEAAAMDTNMQSEDTIEELEVEMICLCDFSGPVLPTNSEQDTATTSIDGILDQPHRLSATLPIPQGRVVESEMDSGLDYAERNEANNAVTKSTVETDTEEKKEVIELEPASLLNKYSLKRWNSLPEIAASASPLSTSADQNPRPEDELDSLRQLLAAEKQKTTKLALDLELEKASSAQIIDFRAERITSLEKEIVTSKQRNRLLQTSLDQVQKGNSDLRSLLEARTDRVKALNLVIRDRGARIERMKEEIEALENARESWCYARSSRISQLIREIATLLNRKNGLENEVAELQGKLERVSTERLEDDQRYREEMKGSVAEVARRKEEVKRLRGREAKSTSTIWQLTGEVDGLLNRKKSLQKEVEELKAKVEQESQCAAALDVELGRRKEEVTRLRKREADTQRETQATMTKNRQTLEATESKLAYTKAKLTDYRARSKALDAQLRQATEALELEKARSKRTLEEWGKVHLPAPVVNVQYAFSPLPSPTVPQFGGFTTSAHLPQGLRDPFGALPAPLTTGYCPPPFGQPREALRILPN</sequence>
<organism evidence="3 4">
    <name type="scientific">Marasmius crinis-equi</name>
    <dbReference type="NCBI Taxonomy" id="585013"/>
    <lineage>
        <taxon>Eukaryota</taxon>
        <taxon>Fungi</taxon>
        <taxon>Dikarya</taxon>
        <taxon>Basidiomycota</taxon>
        <taxon>Agaricomycotina</taxon>
        <taxon>Agaricomycetes</taxon>
        <taxon>Agaricomycetidae</taxon>
        <taxon>Agaricales</taxon>
        <taxon>Marasmiineae</taxon>
        <taxon>Marasmiaceae</taxon>
        <taxon>Marasmius</taxon>
    </lineage>
</organism>
<keyword evidence="4" id="KW-1185">Reference proteome</keyword>
<feature type="coiled-coil region" evidence="1">
    <location>
        <begin position="343"/>
        <end position="409"/>
    </location>
</feature>